<dbReference type="EMBL" id="JMIY01000007">
    <property type="protein sequence ID" value="KCZ71194.1"/>
    <property type="molecule type" value="Genomic_DNA"/>
</dbReference>
<accession>A0A062V5V7</accession>
<keyword evidence="3" id="KW-1185">Reference proteome</keyword>
<dbReference type="PATRIC" id="fig|1392998.3.peg.2787"/>
<dbReference type="RefSeq" id="WP_048093444.1">
    <property type="nucleotide sequence ID" value="NZ_JMIY01000007.1"/>
</dbReference>
<dbReference type="AlphaFoldDB" id="A0A062V5V7"/>
<dbReference type="Proteomes" id="UP000027153">
    <property type="component" value="Unassembled WGS sequence"/>
</dbReference>
<dbReference type="PIRSF" id="PIRSF037373">
    <property type="entry name" value="UCP037373_trxn_reg"/>
    <property type="match status" value="1"/>
</dbReference>
<proteinExistence type="predicted"/>
<comment type="caution">
    <text evidence="2">The sequence shown here is derived from an EMBL/GenBank/DDBJ whole genome shotgun (WGS) entry which is preliminary data.</text>
</comment>
<dbReference type="Gene3D" id="1.10.10.10">
    <property type="entry name" value="Winged helix-like DNA-binding domain superfamily/Winged helix DNA-binding domain"/>
    <property type="match status" value="1"/>
</dbReference>
<evidence type="ECO:0000313" key="2">
    <source>
        <dbReference type="EMBL" id="KCZ71194.1"/>
    </source>
</evidence>
<organism evidence="2 3">
    <name type="scientific">Candidatus Methanoperedens nitratireducens</name>
    <dbReference type="NCBI Taxonomy" id="1392998"/>
    <lineage>
        <taxon>Archaea</taxon>
        <taxon>Methanobacteriati</taxon>
        <taxon>Methanobacteriota</taxon>
        <taxon>Stenosarchaea group</taxon>
        <taxon>Methanomicrobia</taxon>
        <taxon>Methanosarcinales</taxon>
        <taxon>ANME-2 cluster</taxon>
        <taxon>Candidatus Methanoperedentaceae</taxon>
        <taxon>Candidatus Methanoperedens</taxon>
    </lineage>
</organism>
<dbReference type="OrthoDB" id="55633at2157"/>
<gene>
    <name evidence="2" type="ORF">ANME2D_03228</name>
</gene>
<evidence type="ECO:0000256" key="1">
    <source>
        <dbReference type="SAM" id="Coils"/>
    </source>
</evidence>
<protein>
    <submittedName>
        <fullName evidence="2">Putative transcriptional regulator</fullName>
    </submittedName>
</protein>
<keyword evidence="1" id="KW-0175">Coiled coil</keyword>
<dbReference type="InterPro" id="IPR036390">
    <property type="entry name" value="WH_DNA-bd_sf"/>
</dbReference>
<dbReference type="InterPro" id="IPR017185">
    <property type="entry name" value="UCP037373_trxn_reg"/>
</dbReference>
<evidence type="ECO:0000313" key="3">
    <source>
        <dbReference type="Proteomes" id="UP000027153"/>
    </source>
</evidence>
<name>A0A062V5V7_9EURY</name>
<reference evidence="2 3" key="1">
    <citation type="journal article" date="2013" name="Nature">
        <title>Anaerobic oxidation of methane coupled to nitrate reduction in a novel archaeal lineage.</title>
        <authorList>
            <person name="Haroon M.F."/>
            <person name="Hu S."/>
            <person name="Shi Y."/>
            <person name="Imelfort M."/>
            <person name="Keller J."/>
            <person name="Hugenholtz P."/>
            <person name="Yuan Z."/>
            <person name="Tyson G.W."/>
        </authorList>
    </citation>
    <scope>NUCLEOTIDE SEQUENCE [LARGE SCALE GENOMIC DNA]</scope>
    <source>
        <strain evidence="2 3">ANME-2d</strain>
    </source>
</reference>
<dbReference type="SUPFAM" id="SSF46785">
    <property type="entry name" value="Winged helix' DNA-binding domain"/>
    <property type="match status" value="1"/>
</dbReference>
<feature type="coiled-coil region" evidence="1">
    <location>
        <begin position="94"/>
        <end position="122"/>
    </location>
</feature>
<dbReference type="InterPro" id="IPR036388">
    <property type="entry name" value="WH-like_DNA-bd_sf"/>
</dbReference>
<sequence>MKTLNIKQLDEKNEEITDALISLGMNRNIARALSYLQNLNEATAVDLERGARLRQPEVSIAMRELKQRNWIDEREEKRQGKGRPNKIYSLKIGFNEVIAQLEKQQREIVDEKQAKIERLKELRKY</sequence>